<dbReference type="AlphaFoldDB" id="A0A096HBP0"/>
<proteinExistence type="predicted"/>
<feature type="transmembrane region" description="Helical" evidence="1">
    <location>
        <begin position="6"/>
        <end position="30"/>
    </location>
</feature>
<keyword evidence="1" id="KW-0472">Membrane</keyword>
<dbReference type="EMBL" id="AWOR01000069">
    <property type="protein sequence ID" value="KGH26267.1"/>
    <property type="molecule type" value="Genomic_DNA"/>
</dbReference>
<gene>
    <name evidence="2" type="ORF">P353_22315</name>
</gene>
<keyword evidence="1" id="KW-1133">Transmembrane helix</keyword>
<keyword evidence="1" id="KW-0812">Transmembrane</keyword>
<sequence>METFLWTIKFLGALAALVSVVPLAIWAMSGSWRHALFALKQYLLIMGGFVVVGVGLGVLSIIAS</sequence>
<comment type="caution">
    <text evidence="2">The sequence shown here is derived from an EMBL/GenBank/DDBJ whole genome shotgun (WGS) entry which is preliminary data.</text>
</comment>
<evidence type="ECO:0000313" key="3">
    <source>
        <dbReference type="Proteomes" id="UP000029553"/>
    </source>
</evidence>
<evidence type="ECO:0008006" key="4">
    <source>
        <dbReference type="Google" id="ProtNLM"/>
    </source>
</evidence>
<evidence type="ECO:0000313" key="2">
    <source>
        <dbReference type="EMBL" id="KGH26267.1"/>
    </source>
</evidence>
<protein>
    <recommendedName>
        <fullName evidence="4">Transmembrane protein</fullName>
    </recommendedName>
</protein>
<organism evidence="2 3">
    <name type="scientific">Comamonas testosteroni</name>
    <name type="common">Pseudomonas testosteroni</name>
    <dbReference type="NCBI Taxonomy" id="285"/>
    <lineage>
        <taxon>Bacteria</taxon>
        <taxon>Pseudomonadati</taxon>
        <taxon>Pseudomonadota</taxon>
        <taxon>Betaproteobacteria</taxon>
        <taxon>Burkholderiales</taxon>
        <taxon>Comamonadaceae</taxon>
        <taxon>Comamonas</taxon>
    </lineage>
</organism>
<evidence type="ECO:0000256" key="1">
    <source>
        <dbReference type="SAM" id="Phobius"/>
    </source>
</evidence>
<dbReference type="RefSeq" id="WP_034374291.1">
    <property type="nucleotide sequence ID" value="NZ_AWOR01000069.1"/>
</dbReference>
<reference evidence="2 3" key="1">
    <citation type="submission" date="2013-09" db="EMBL/GenBank/DDBJ databases">
        <title>High correlation between genotypes and phenotypes of environmental bacteria Comamonas testosteroni strains.</title>
        <authorList>
            <person name="Liu L."/>
            <person name="Zhu W."/>
            <person name="Xia X."/>
            <person name="Xu B."/>
            <person name="Luo M."/>
            <person name="Wang G."/>
        </authorList>
    </citation>
    <scope>NUCLEOTIDE SEQUENCE [LARGE SCALE GENOMIC DNA]</scope>
    <source>
        <strain evidence="2 3">JL40</strain>
    </source>
</reference>
<name>A0A096HBP0_COMTE</name>
<accession>A0A096HBP0</accession>
<feature type="transmembrane region" description="Helical" evidence="1">
    <location>
        <begin position="42"/>
        <end position="63"/>
    </location>
</feature>
<dbReference type="Proteomes" id="UP000029553">
    <property type="component" value="Unassembled WGS sequence"/>
</dbReference>